<dbReference type="Proteomes" id="UP001311915">
    <property type="component" value="Unassembled WGS sequence"/>
</dbReference>
<proteinExistence type="predicted"/>
<keyword evidence="3" id="KW-1185">Reference proteome</keyword>
<evidence type="ECO:0000313" key="2">
    <source>
        <dbReference type="EMBL" id="KAK4738190.1"/>
    </source>
</evidence>
<protein>
    <submittedName>
        <fullName evidence="2">Uncharacterized protein</fullName>
    </submittedName>
</protein>
<name>A0AAV9MJG8_9SOLN</name>
<gene>
    <name evidence="2" type="ORF">R3W88_001887</name>
</gene>
<reference evidence="2 3" key="1">
    <citation type="submission" date="2023-10" db="EMBL/GenBank/DDBJ databases">
        <title>Genome-Wide Identification Analysis in wild type Solanum Pinnatisectum Reveals Some Genes Defensing Phytophthora Infestans.</title>
        <authorList>
            <person name="Sun C."/>
        </authorList>
    </citation>
    <scope>NUCLEOTIDE SEQUENCE [LARGE SCALE GENOMIC DNA]</scope>
    <source>
        <strain evidence="2">LQN</strain>
        <tissue evidence="2">Leaf</tissue>
    </source>
</reference>
<organism evidence="2 3">
    <name type="scientific">Solanum pinnatisectum</name>
    <name type="common">tansyleaf nightshade</name>
    <dbReference type="NCBI Taxonomy" id="50273"/>
    <lineage>
        <taxon>Eukaryota</taxon>
        <taxon>Viridiplantae</taxon>
        <taxon>Streptophyta</taxon>
        <taxon>Embryophyta</taxon>
        <taxon>Tracheophyta</taxon>
        <taxon>Spermatophyta</taxon>
        <taxon>Magnoliopsida</taxon>
        <taxon>eudicotyledons</taxon>
        <taxon>Gunneridae</taxon>
        <taxon>Pentapetalae</taxon>
        <taxon>asterids</taxon>
        <taxon>lamiids</taxon>
        <taxon>Solanales</taxon>
        <taxon>Solanaceae</taxon>
        <taxon>Solanoideae</taxon>
        <taxon>Solaneae</taxon>
        <taxon>Solanum</taxon>
    </lineage>
</organism>
<feature type="region of interest" description="Disordered" evidence="1">
    <location>
        <begin position="47"/>
        <end position="68"/>
    </location>
</feature>
<dbReference type="AlphaFoldDB" id="A0AAV9MJG8"/>
<evidence type="ECO:0000313" key="3">
    <source>
        <dbReference type="Proteomes" id="UP001311915"/>
    </source>
</evidence>
<evidence type="ECO:0000256" key="1">
    <source>
        <dbReference type="SAM" id="MobiDB-lite"/>
    </source>
</evidence>
<feature type="region of interest" description="Disordered" evidence="1">
    <location>
        <begin position="1"/>
        <end position="22"/>
    </location>
</feature>
<accession>A0AAV9MJG8</accession>
<sequence>MEEENLVPEARKEVEQQQTNESTKDWIKRAFLKQQLRNDAQHTSNITAAQVQHGVSNKDGDSGTNGNKNCENINAVNIIEDEVVIHQQGDTSVTQKNNNNQTNESGEIIGVVHTDVENTRRKTQGKEIVAYQQSEDWGDATYVIPLQIVAPVEESFPPANTLQLGMGEVNEMESKLQAIAVLHAIVTHQVLLEKGQTTNQDTISREDSNEGDDEISREALKFYTEQFTETDCIEDYSIMIKEMFGDEICQHVNTNLGSGLIANEMDKPWWMPNSKGNLYC</sequence>
<comment type="caution">
    <text evidence="2">The sequence shown here is derived from an EMBL/GenBank/DDBJ whole genome shotgun (WGS) entry which is preliminary data.</text>
</comment>
<dbReference type="EMBL" id="JAWPEI010000001">
    <property type="protein sequence ID" value="KAK4738190.1"/>
    <property type="molecule type" value="Genomic_DNA"/>
</dbReference>